<accession>A0ABX8CV96</accession>
<gene>
    <name evidence="6" type="ORF">KHQ06_13945</name>
</gene>
<name>A0ABX8CV96_9NOCA</name>
<organism evidence="6 7">
    <name type="scientific">Nocardia tengchongensis</name>
    <dbReference type="NCBI Taxonomy" id="2055889"/>
    <lineage>
        <taxon>Bacteria</taxon>
        <taxon>Bacillati</taxon>
        <taxon>Actinomycetota</taxon>
        <taxon>Actinomycetes</taxon>
        <taxon>Mycobacteriales</taxon>
        <taxon>Nocardiaceae</taxon>
        <taxon>Nocardia</taxon>
    </lineage>
</organism>
<sequence length="264" mass="28965">MDGVTGALLDPHRRPRPLPDSEPLTAEDHRRLIGVLETVDRAADLLEFRERLVVALQSWFGFIGVAVLHGDTLAEAIREGCGVQGGYTSEFMADYAERWAEMDPLRSEAVPGLLRTRGVIRLSEVPGSEAFRREFLHPNGITDKAAMLVDGGPAGVLCVGMAVADSPSVPERDIALLHALRRHLAPLVADQLARDRERRAATANWQLTPREWEVADLAARGLTNRQIAERLFIGVDTVKKHLSRVLAETACTSRTQLAVRFAAA</sequence>
<dbReference type="InterPro" id="IPR000792">
    <property type="entry name" value="Tscrpt_reg_LuxR_C"/>
</dbReference>
<proteinExistence type="predicted"/>
<feature type="region of interest" description="Disordered" evidence="4">
    <location>
        <begin position="1"/>
        <end position="24"/>
    </location>
</feature>
<feature type="domain" description="HTH luxR-type" evidence="5">
    <location>
        <begin position="200"/>
        <end position="264"/>
    </location>
</feature>
<dbReference type="PANTHER" id="PTHR44688">
    <property type="entry name" value="DNA-BINDING TRANSCRIPTIONAL ACTIVATOR DEVR_DOSR"/>
    <property type="match status" value="1"/>
</dbReference>
<dbReference type="EMBL" id="CP074371">
    <property type="protein sequence ID" value="QVI23812.1"/>
    <property type="molecule type" value="Genomic_DNA"/>
</dbReference>
<reference evidence="6 7" key="1">
    <citation type="submission" date="2021-04" db="EMBL/GenBank/DDBJ databases">
        <title>Nocardia tengchongensis.</title>
        <authorList>
            <person name="Zhuang k."/>
            <person name="Ran Y."/>
            <person name="Li W."/>
        </authorList>
    </citation>
    <scope>NUCLEOTIDE SEQUENCE [LARGE SCALE GENOMIC DNA]</scope>
    <source>
        <strain evidence="6 7">CFH S0057</strain>
    </source>
</reference>
<dbReference type="CDD" id="cd06170">
    <property type="entry name" value="LuxR_C_like"/>
    <property type="match status" value="1"/>
</dbReference>
<dbReference type="InterPro" id="IPR036388">
    <property type="entry name" value="WH-like_DNA-bd_sf"/>
</dbReference>
<dbReference type="Proteomes" id="UP000683310">
    <property type="component" value="Chromosome"/>
</dbReference>
<evidence type="ECO:0000256" key="1">
    <source>
        <dbReference type="ARBA" id="ARBA00023015"/>
    </source>
</evidence>
<dbReference type="Pfam" id="PF00196">
    <property type="entry name" value="GerE"/>
    <property type="match status" value="1"/>
</dbReference>
<evidence type="ECO:0000313" key="6">
    <source>
        <dbReference type="EMBL" id="QVI23812.1"/>
    </source>
</evidence>
<dbReference type="Gene3D" id="1.10.10.10">
    <property type="entry name" value="Winged helix-like DNA-binding domain superfamily/Winged helix DNA-binding domain"/>
    <property type="match status" value="1"/>
</dbReference>
<evidence type="ECO:0000256" key="4">
    <source>
        <dbReference type="SAM" id="MobiDB-lite"/>
    </source>
</evidence>
<dbReference type="PROSITE" id="PS50043">
    <property type="entry name" value="HTH_LUXR_2"/>
    <property type="match status" value="1"/>
</dbReference>
<keyword evidence="2" id="KW-0238">DNA-binding</keyword>
<keyword evidence="1" id="KW-0805">Transcription regulation</keyword>
<evidence type="ECO:0000256" key="3">
    <source>
        <dbReference type="ARBA" id="ARBA00023163"/>
    </source>
</evidence>
<dbReference type="SUPFAM" id="SSF46894">
    <property type="entry name" value="C-terminal effector domain of the bipartite response regulators"/>
    <property type="match status" value="1"/>
</dbReference>
<evidence type="ECO:0000256" key="2">
    <source>
        <dbReference type="ARBA" id="ARBA00023125"/>
    </source>
</evidence>
<keyword evidence="3" id="KW-0804">Transcription</keyword>
<dbReference type="PRINTS" id="PR00038">
    <property type="entry name" value="HTHLUXR"/>
</dbReference>
<evidence type="ECO:0000259" key="5">
    <source>
        <dbReference type="PROSITE" id="PS50043"/>
    </source>
</evidence>
<dbReference type="SMART" id="SM00421">
    <property type="entry name" value="HTH_LUXR"/>
    <property type="match status" value="1"/>
</dbReference>
<protein>
    <submittedName>
        <fullName evidence="6">Response regulator transcription factor</fullName>
    </submittedName>
</protein>
<evidence type="ECO:0000313" key="7">
    <source>
        <dbReference type="Proteomes" id="UP000683310"/>
    </source>
</evidence>
<keyword evidence="7" id="KW-1185">Reference proteome</keyword>
<dbReference type="PANTHER" id="PTHR44688:SF16">
    <property type="entry name" value="DNA-BINDING TRANSCRIPTIONAL ACTIVATOR DEVR_DOSR"/>
    <property type="match status" value="1"/>
</dbReference>
<dbReference type="InterPro" id="IPR016032">
    <property type="entry name" value="Sig_transdc_resp-reg_C-effctor"/>
</dbReference>